<gene>
    <name evidence="10" type="ORF">OP10G_2486</name>
</gene>
<reference evidence="10 11" key="1">
    <citation type="journal article" date="2014" name="PLoS ONE">
        <title>The first complete genome sequence of the class fimbriimonadia in the phylum armatimonadetes.</title>
        <authorList>
            <person name="Hu Z.Y."/>
            <person name="Wang Y.Z."/>
            <person name="Im W.T."/>
            <person name="Wang S.Y."/>
            <person name="Zhao G.P."/>
            <person name="Zheng H.J."/>
            <person name="Quan Z.X."/>
        </authorList>
    </citation>
    <scope>NUCLEOTIDE SEQUENCE [LARGE SCALE GENOMIC DNA]</scope>
    <source>
        <strain evidence="10">Gsoil 348</strain>
    </source>
</reference>
<dbReference type="PANTHER" id="PTHR11733">
    <property type="entry name" value="ZINC METALLOPROTEASE FAMILY M13 NEPRILYSIN-RELATED"/>
    <property type="match status" value="1"/>
</dbReference>
<dbReference type="InterPro" id="IPR000718">
    <property type="entry name" value="Peptidase_M13"/>
</dbReference>
<dbReference type="PRINTS" id="PR00786">
    <property type="entry name" value="NEPRILYSIN"/>
</dbReference>
<keyword evidence="6" id="KW-0862">Zinc</keyword>
<dbReference type="EMBL" id="CP007139">
    <property type="protein sequence ID" value="AIE85854.1"/>
    <property type="molecule type" value="Genomic_DNA"/>
</dbReference>
<comment type="similarity">
    <text evidence="2">Belongs to the peptidase M13 family.</text>
</comment>
<sequence length="661" mass="74239">MIALAIAVALLRSAPDVLQSHIDTSVDPGVDFFQYANGGWFRKNPIPPAESGWGIGNLVRDELYARQLAVNKKAASGRFPEGSDDQKIGDFWVAAMDEAKAEQVGLKPLAPWLTKIDGVATTRDAISVGFALQELGVRPFFNVDVYQDEKRSDVMSLHLSQGGLEMPGRDYYLDSEPRFATIRGEYLKYIAGILELSGGSGSDAPGVLKFETALATVSRKIEELRDTDRNYHMMPLAEVQAKLDPSIPWVEALATWNLRPKEVVVGQPEFFSGLETLLAATPPADLRAYLRFHLVSQFAPYLNKRAEALSFDFNNRTLSGQKEPQPRWKRALEAENSAIGFILGKSFVKEYFPPASKKRYSDLIEAFRRTYAKRIDRLAWMSPATKAKAHHKLATMVKKVGYPDRWKDYSALKIGRSSFCENMIAASQWSFRDEISKFGKPVDRKEWDITPQTFNAYYNPSNNEIVMPAAAFAIPGLKDSEIDEPLLYGNAGASWIGHEMTHGFDDQGRQFDFRGNFADWWTKEDAAQFENRAALMVKQFDGYEPLPGLHINGQATLGENIADYGGLLLGLDAFKESKSYKEGKKIAGLTPMQRFFLGYDLSWLREQTEQSLTRGLKSDVHAPAKWRVNGPLSNLPDFYEAFGVKPGQPMWRDPSLRPDIW</sequence>
<dbReference type="RefSeq" id="WP_144241121.1">
    <property type="nucleotide sequence ID" value="NZ_CP007139.1"/>
</dbReference>
<keyword evidence="11" id="KW-1185">Reference proteome</keyword>
<evidence type="ECO:0000259" key="9">
    <source>
        <dbReference type="Pfam" id="PF05649"/>
    </source>
</evidence>
<dbReference type="HOGENOM" id="CLU_006187_7_2_0"/>
<dbReference type="Gene3D" id="3.40.390.10">
    <property type="entry name" value="Collagenase (Catalytic Domain)"/>
    <property type="match status" value="1"/>
</dbReference>
<keyword evidence="5" id="KW-0378">Hydrolase</keyword>
<dbReference type="CDD" id="cd08662">
    <property type="entry name" value="M13"/>
    <property type="match status" value="1"/>
</dbReference>
<dbReference type="Gene3D" id="1.10.1380.10">
    <property type="entry name" value="Neutral endopeptidase , domain2"/>
    <property type="match status" value="1"/>
</dbReference>
<evidence type="ECO:0000259" key="8">
    <source>
        <dbReference type="Pfam" id="PF01431"/>
    </source>
</evidence>
<evidence type="ECO:0000256" key="7">
    <source>
        <dbReference type="ARBA" id="ARBA00023049"/>
    </source>
</evidence>
<dbReference type="GO" id="GO:0046872">
    <property type="term" value="F:metal ion binding"/>
    <property type="evidence" value="ECO:0007669"/>
    <property type="project" value="UniProtKB-KW"/>
</dbReference>
<dbReference type="InterPro" id="IPR018497">
    <property type="entry name" value="Peptidase_M13_C"/>
</dbReference>
<proteinExistence type="inferred from homology"/>
<organism evidence="10 11">
    <name type="scientific">Fimbriimonas ginsengisoli Gsoil 348</name>
    <dbReference type="NCBI Taxonomy" id="661478"/>
    <lineage>
        <taxon>Bacteria</taxon>
        <taxon>Bacillati</taxon>
        <taxon>Armatimonadota</taxon>
        <taxon>Fimbriimonadia</taxon>
        <taxon>Fimbriimonadales</taxon>
        <taxon>Fimbriimonadaceae</taxon>
        <taxon>Fimbriimonas</taxon>
    </lineage>
</organism>
<dbReference type="InterPro" id="IPR042089">
    <property type="entry name" value="Peptidase_M13_dom_2"/>
</dbReference>
<evidence type="ECO:0000256" key="4">
    <source>
        <dbReference type="ARBA" id="ARBA00022723"/>
    </source>
</evidence>
<dbReference type="GO" id="GO:0004222">
    <property type="term" value="F:metalloendopeptidase activity"/>
    <property type="evidence" value="ECO:0007669"/>
    <property type="project" value="InterPro"/>
</dbReference>
<dbReference type="GO" id="GO:0016485">
    <property type="term" value="P:protein processing"/>
    <property type="evidence" value="ECO:0007669"/>
    <property type="project" value="TreeGrafter"/>
</dbReference>
<keyword evidence="4" id="KW-0479">Metal-binding</keyword>
<dbReference type="OrthoDB" id="9775677at2"/>
<dbReference type="AlphaFoldDB" id="A0A068NW68"/>
<dbReference type="InterPro" id="IPR024079">
    <property type="entry name" value="MetalloPept_cat_dom_sf"/>
</dbReference>
<dbReference type="InterPro" id="IPR008753">
    <property type="entry name" value="Peptidase_M13_N"/>
</dbReference>
<accession>A0A068NW68</accession>
<protein>
    <submittedName>
        <fullName evidence="10">Endothelin-converting enzyme 1</fullName>
    </submittedName>
</protein>
<evidence type="ECO:0000313" key="10">
    <source>
        <dbReference type="EMBL" id="AIE85854.1"/>
    </source>
</evidence>
<dbReference type="PROSITE" id="PS51885">
    <property type="entry name" value="NEPRILYSIN"/>
    <property type="match status" value="1"/>
</dbReference>
<dbReference type="Pfam" id="PF05649">
    <property type="entry name" value="Peptidase_M13_N"/>
    <property type="match status" value="1"/>
</dbReference>
<name>A0A068NW68_FIMGI</name>
<comment type="cofactor">
    <cofactor evidence="1">
        <name>Zn(2+)</name>
        <dbReference type="ChEBI" id="CHEBI:29105"/>
    </cofactor>
</comment>
<dbReference type="Pfam" id="PF01431">
    <property type="entry name" value="Peptidase_M13"/>
    <property type="match status" value="1"/>
</dbReference>
<dbReference type="STRING" id="661478.OP10G_2486"/>
<keyword evidence="3" id="KW-0645">Protease</keyword>
<dbReference type="Proteomes" id="UP000027982">
    <property type="component" value="Chromosome"/>
</dbReference>
<dbReference type="SUPFAM" id="SSF55486">
    <property type="entry name" value="Metalloproteases ('zincins'), catalytic domain"/>
    <property type="match status" value="1"/>
</dbReference>
<evidence type="ECO:0000256" key="1">
    <source>
        <dbReference type="ARBA" id="ARBA00001947"/>
    </source>
</evidence>
<evidence type="ECO:0000256" key="3">
    <source>
        <dbReference type="ARBA" id="ARBA00022670"/>
    </source>
</evidence>
<evidence type="ECO:0000313" key="11">
    <source>
        <dbReference type="Proteomes" id="UP000027982"/>
    </source>
</evidence>
<dbReference type="KEGG" id="fgi:OP10G_2486"/>
<evidence type="ECO:0000256" key="6">
    <source>
        <dbReference type="ARBA" id="ARBA00022833"/>
    </source>
</evidence>
<dbReference type="GO" id="GO:0005886">
    <property type="term" value="C:plasma membrane"/>
    <property type="evidence" value="ECO:0007669"/>
    <property type="project" value="TreeGrafter"/>
</dbReference>
<dbReference type="PANTHER" id="PTHR11733:SF167">
    <property type="entry name" value="FI17812P1-RELATED"/>
    <property type="match status" value="1"/>
</dbReference>
<evidence type="ECO:0000256" key="5">
    <source>
        <dbReference type="ARBA" id="ARBA00022801"/>
    </source>
</evidence>
<feature type="domain" description="Peptidase M13 C-terminal" evidence="8">
    <location>
        <begin position="455"/>
        <end position="655"/>
    </location>
</feature>
<evidence type="ECO:0000256" key="2">
    <source>
        <dbReference type="ARBA" id="ARBA00007357"/>
    </source>
</evidence>
<keyword evidence="7" id="KW-0482">Metalloprotease</keyword>
<dbReference type="eggNOG" id="COG3590">
    <property type="taxonomic scope" value="Bacteria"/>
</dbReference>
<feature type="domain" description="Peptidase M13 N-terminal" evidence="9">
    <location>
        <begin position="28"/>
        <end position="403"/>
    </location>
</feature>